<dbReference type="GO" id="GO:0046872">
    <property type="term" value="F:metal ion binding"/>
    <property type="evidence" value="ECO:0007669"/>
    <property type="project" value="UniProtKB-KW"/>
</dbReference>
<gene>
    <name evidence="6" type="ORF">JL107_16535</name>
</gene>
<dbReference type="InterPro" id="IPR036866">
    <property type="entry name" value="RibonucZ/Hydroxyglut_hydro"/>
</dbReference>
<feature type="domain" description="Metallo-beta-lactamase" evidence="5">
    <location>
        <begin position="35"/>
        <end position="271"/>
    </location>
</feature>
<dbReference type="InterPro" id="IPR001279">
    <property type="entry name" value="Metallo-B-lactamas"/>
</dbReference>
<dbReference type="GO" id="GO:0016787">
    <property type="term" value="F:hydrolase activity"/>
    <property type="evidence" value="ECO:0007669"/>
    <property type="project" value="UniProtKB-KW"/>
</dbReference>
<dbReference type="PANTHER" id="PTHR42978:SF3">
    <property type="entry name" value="BLR3078 PROTEIN"/>
    <property type="match status" value="1"/>
</dbReference>
<dbReference type="EMBL" id="JAERWL010000014">
    <property type="protein sequence ID" value="MBM9478058.1"/>
    <property type="molecule type" value="Genomic_DNA"/>
</dbReference>
<dbReference type="PANTHER" id="PTHR42978">
    <property type="entry name" value="QUORUM-QUENCHING LACTONASE YTNP-RELATED-RELATED"/>
    <property type="match status" value="1"/>
</dbReference>
<dbReference type="RefSeq" id="WP_205258173.1">
    <property type="nucleotide sequence ID" value="NZ_BAAAPV010000002.1"/>
</dbReference>
<dbReference type="CDD" id="cd07729">
    <property type="entry name" value="AHL_lactonase_MBL-fold"/>
    <property type="match status" value="1"/>
</dbReference>
<comment type="similarity">
    <text evidence="1">Belongs to the metallo-beta-lactamase superfamily.</text>
</comment>
<dbReference type="SMART" id="SM00849">
    <property type="entry name" value="Lactamase_B"/>
    <property type="match status" value="1"/>
</dbReference>
<evidence type="ECO:0000313" key="6">
    <source>
        <dbReference type="EMBL" id="MBM9478058.1"/>
    </source>
</evidence>
<name>A0A938YRU3_9ACTN</name>
<dbReference type="InterPro" id="IPR051013">
    <property type="entry name" value="MBL_superfamily_lactonases"/>
</dbReference>
<protein>
    <submittedName>
        <fullName evidence="6">N-acyl homoserine lactonase family protein</fullName>
    </submittedName>
</protein>
<dbReference type="Proteomes" id="UP000663801">
    <property type="component" value="Unassembled WGS sequence"/>
</dbReference>
<evidence type="ECO:0000256" key="1">
    <source>
        <dbReference type="ARBA" id="ARBA00007749"/>
    </source>
</evidence>
<evidence type="ECO:0000256" key="2">
    <source>
        <dbReference type="ARBA" id="ARBA00022723"/>
    </source>
</evidence>
<sequence length="287" mass="29860">MTGTARRLFVLQYGAERVGKFLSLRGGSARLGWEPLFGVLVDTEDGWVLLDTGMSRAALDSADNQAAYAAAAESGGADPTPVRGHLRPEPPDPARWNWGLAGDPMVAALATVDLAPADLVLAAVSHLHLDHSGGVPTLARAGVPVALHRHELEFARSGAVGLADGFHAPDFSDPATTWQLLDEDTEIAPGVTALTTPGHTPGHLSFRVDLPRTGSWIFTADATDLAQNLLDRVTCGSCAGGTAADEEAADASLDKLLTVAAQTHGRLIPGHDQIVTAAIAHPPGGHR</sequence>
<comment type="caution">
    <text evidence="6">The sequence shown here is derived from an EMBL/GenBank/DDBJ whole genome shotgun (WGS) entry which is preliminary data.</text>
</comment>
<evidence type="ECO:0000256" key="4">
    <source>
        <dbReference type="ARBA" id="ARBA00022833"/>
    </source>
</evidence>
<keyword evidence="2" id="KW-0479">Metal-binding</keyword>
<reference evidence="6" key="1">
    <citation type="submission" date="2021-01" db="EMBL/GenBank/DDBJ databases">
        <title>KCTC 19127 draft genome.</title>
        <authorList>
            <person name="An D."/>
        </authorList>
    </citation>
    <scope>NUCLEOTIDE SEQUENCE</scope>
    <source>
        <strain evidence="6">KCTC 19127</strain>
    </source>
</reference>
<keyword evidence="7" id="KW-1185">Reference proteome</keyword>
<proteinExistence type="inferred from homology"/>
<evidence type="ECO:0000259" key="5">
    <source>
        <dbReference type="SMART" id="SM00849"/>
    </source>
</evidence>
<dbReference type="Pfam" id="PF00753">
    <property type="entry name" value="Lactamase_B"/>
    <property type="match status" value="1"/>
</dbReference>
<dbReference type="AlphaFoldDB" id="A0A938YRU3"/>
<evidence type="ECO:0000313" key="7">
    <source>
        <dbReference type="Proteomes" id="UP000663801"/>
    </source>
</evidence>
<dbReference type="SUPFAM" id="SSF56281">
    <property type="entry name" value="Metallo-hydrolase/oxidoreductase"/>
    <property type="match status" value="1"/>
</dbReference>
<keyword evidence="4" id="KW-0862">Zinc</keyword>
<accession>A0A938YRU3</accession>
<organism evidence="6 7">
    <name type="scientific">Nakamurella flavida</name>
    <dbReference type="NCBI Taxonomy" id="363630"/>
    <lineage>
        <taxon>Bacteria</taxon>
        <taxon>Bacillati</taxon>
        <taxon>Actinomycetota</taxon>
        <taxon>Actinomycetes</taxon>
        <taxon>Nakamurellales</taxon>
        <taxon>Nakamurellaceae</taxon>
        <taxon>Nakamurella</taxon>
    </lineage>
</organism>
<dbReference type="Gene3D" id="3.60.15.10">
    <property type="entry name" value="Ribonuclease Z/Hydroxyacylglutathione hydrolase-like"/>
    <property type="match status" value="1"/>
</dbReference>
<evidence type="ECO:0000256" key="3">
    <source>
        <dbReference type="ARBA" id="ARBA00022801"/>
    </source>
</evidence>
<keyword evidence="3" id="KW-0378">Hydrolase</keyword>